<evidence type="ECO:0000313" key="3">
    <source>
        <dbReference type="EMBL" id="KPC61004.1"/>
    </source>
</evidence>
<organism evidence="3 4">
    <name type="scientific">Streptomyces chattanoogensis</name>
    <dbReference type="NCBI Taxonomy" id="66876"/>
    <lineage>
        <taxon>Bacteria</taxon>
        <taxon>Bacillati</taxon>
        <taxon>Actinomycetota</taxon>
        <taxon>Actinomycetes</taxon>
        <taxon>Kitasatosporales</taxon>
        <taxon>Streptomycetaceae</taxon>
        <taxon>Streptomyces</taxon>
    </lineage>
</organism>
<dbReference type="Gene3D" id="3.30.370.10">
    <property type="entry name" value="Barstar-like"/>
    <property type="match status" value="1"/>
</dbReference>
<reference evidence="4" key="1">
    <citation type="submission" date="2015-07" db="EMBL/GenBank/DDBJ databases">
        <authorList>
            <person name="Ju K.-S."/>
            <person name="Doroghazi J.R."/>
            <person name="Metcalf W.W."/>
        </authorList>
    </citation>
    <scope>NUCLEOTIDE SEQUENCE [LARGE SCALE GENOMIC DNA]</scope>
    <source>
        <strain evidence="4">NRRL ISP-5002</strain>
    </source>
</reference>
<comment type="similarity">
    <text evidence="1">Belongs to the barstar family.</text>
</comment>
<evidence type="ECO:0000256" key="1">
    <source>
        <dbReference type="ARBA" id="ARBA00006845"/>
    </source>
</evidence>
<dbReference type="InterPro" id="IPR000468">
    <property type="entry name" value="Barstar"/>
</dbReference>
<dbReference type="Pfam" id="PF01337">
    <property type="entry name" value="Barstar"/>
    <property type="match status" value="1"/>
</dbReference>
<evidence type="ECO:0000259" key="2">
    <source>
        <dbReference type="Pfam" id="PF01337"/>
    </source>
</evidence>
<dbReference type="EMBL" id="LGKG01000152">
    <property type="protein sequence ID" value="KPC61004.1"/>
    <property type="molecule type" value="Genomic_DNA"/>
</dbReference>
<dbReference type="AlphaFoldDB" id="A0A0N0XSP4"/>
<dbReference type="Proteomes" id="UP000037982">
    <property type="component" value="Unassembled WGS sequence"/>
</dbReference>
<gene>
    <name evidence="3" type="ORF">ADL29_26140</name>
</gene>
<evidence type="ECO:0000313" key="4">
    <source>
        <dbReference type="Proteomes" id="UP000037982"/>
    </source>
</evidence>
<keyword evidence="4" id="KW-1185">Reference proteome</keyword>
<sequence length="383" mass="41399">MKQPRPPAFALVADEDDQVLGVSAEVAGLFADPRPATYQLLGCAPRGPLRTALRALAAGATAARLGDLWVRPRPGDGCPPGSERLDAWPLRNARVIGHRPDRYDPALVDVVLEAVEDDYLTPDDPYLASGVRIHNGLTWLGSSRDFSEIVPADAPGPAPFTLLGCAPGPALTAALAAESPRRRRLGSAYLNILDRQGRETVSCWGVPVEAVSSRPSALGAGLLDIVLAEGLWEPPPLAARPLWQRWYDGPPAAPNLWAAYDTERRELWLERVAAYHRRPARDAPAGREYHLDGRYITDEPGFYLAIGEAVNGPGGYFGRCTAALADCLCGGFGAAVPFTLIWHHHEVARRHLGRILSPDGEPYDFCAEAIGTLNQHGCQVLLR</sequence>
<comment type="caution">
    <text evidence="3">The sequence shown here is derived from an EMBL/GenBank/DDBJ whole genome shotgun (WGS) entry which is preliminary data.</text>
</comment>
<dbReference type="SUPFAM" id="SSF52038">
    <property type="entry name" value="Barstar-related"/>
    <property type="match status" value="1"/>
</dbReference>
<feature type="domain" description="Barstar (barnase inhibitor)" evidence="2">
    <location>
        <begin position="289"/>
        <end position="353"/>
    </location>
</feature>
<name>A0A0N0XSP4_9ACTN</name>
<accession>A0A0N0XSP4</accession>
<dbReference type="InterPro" id="IPR035905">
    <property type="entry name" value="Barstar-like_sf"/>
</dbReference>
<dbReference type="PATRIC" id="fig|66876.3.peg.5732"/>
<protein>
    <recommendedName>
        <fullName evidence="2">Barstar (barnase inhibitor) domain-containing protein</fullName>
    </recommendedName>
</protein>
<proteinExistence type="inferred from homology"/>